<sequence length="517" mass="57873">MRQIDEQRITAMAPNANAVNNARKISRGNGFIKWERSADDTYYAGQCKGSGSSVYTVSADFIDGSAPLCRCSCPSRQFPCKHGLALLMEMTQDRQWELCEIPEDILSKRAKKEAREAKKEEHGEESFGDGAVRGRETKKVNRTARIKKLNKQLEGLDLAEQMVKELLEAGLGTLKGTSVKVYQDLAKQLGDHYLPGPQRMIQSLALQVQMLEGTGTGGRAASGPVTAGGSATGGSYGAQAAAGGSGDYREAVRILVYLRALIKKSRNYLEEKRKEDRLEDDNSVLYEEMGGIWTLNRLNGLGLKKEDARLVQLSFDVYADMSRREIVDKGWWIDVDSGELSVTFNYRPLKALKYVKAEDTTFQMVKTPVLTYYPGTGNRRIRWESQEFETVTDEIRSTIREYGAASLKTAVKSAKNELKNTMSDGLYGCLIWFDHLGRSKAGAGEGYILVDREGQTIELLNPDGNRHLDRRPGILPDREFCTGQVMFGVLWYDGKRQNICMQPHSIITEKEILRLLY</sequence>
<evidence type="ECO:0000259" key="2">
    <source>
        <dbReference type="PROSITE" id="PS50966"/>
    </source>
</evidence>
<name>A0A0J9C1H1_9FIRM</name>
<evidence type="ECO:0000313" key="4">
    <source>
        <dbReference type="Proteomes" id="UP000037392"/>
    </source>
</evidence>
<accession>A0A0J9C1H1</accession>
<organism evidence="3 4">
    <name type="scientific">[Clostridium] citroniae WAL-19142</name>
    <dbReference type="NCBI Taxonomy" id="742734"/>
    <lineage>
        <taxon>Bacteria</taxon>
        <taxon>Bacillati</taxon>
        <taxon>Bacillota</taxon>
        <taxon>Clostridia</taxon>
        <taxon>Lachnospirales</taxon>
        <taxon>Lachnospiraceae</taxon>
        <taxon>Enterocloster</taxon>
    </lineage>
</organism>
<protein>
    <recommendedName>
        <fullName evidence="2">SWIM-type domain-containing protein</fullName>
    </recommendedName>
</protein>
<dbReference type="GO" id="GO:0008270">
    <property type="term" value="F:zinc ion binding"/>
    <property type="evidence" value="ECO:0007669"/>
    <property type="project" value="UniProtKB-KW"/>
</dbReference>
<dbReference type="InterPro" id="IPR007527">
    <property type="entry name" value="Znf_SWIM"/>
</dbReference>
<dbReference type="Pfam" id="PF04434">
    <property type="entry name" value="SWIM"/>
    <property type="match status" value="1"/>
</dbReference>
<dbReference type="RefSeq" id="WP_048930194.1">
    <property type="nucleotide sequence ID" value="NZ_KQ235879.1"/>
</dbReference>
<evidence type="ECO:0000313" key="3">
    <source>
        <dbReference type="EMBL" id="KMW18304.1"/>
    </source>
</evidence>
<dbReference type="PATRIC" id="fig|742734.4.peg.3444"/>
<keyword evidence="1" id="KW-0862">Zinc</keyword>
<feature type="domain" description="SWIM-type" evidence="2">
    <location>
        <begin position="55"/>
        <end position="91"/>
    </location>
</feature>
<comment type="caution">
    <text evidence="3">The sequence shown here is derived from an EMBL/GenBank/DDBJ whole genome shotgun (WGS) entry which is preliminary data.</text>
</comment>
<reference evidence="3 4" key="1">
    <citation type="submission" date="2011-04" db="EMBL/GenBank/DDBJ databases">
        <title>The Genome Sequence of Clostridium citroniae WAL-19142.</title>
        <authorList>
            <consortium name="The Broad Institute Genome Sequencing Platform"/>
            <person name="Earl A."/>
            <person name="Ward D."/>
            <person name="Feldgarden M."/>
            <person name="Gevers D."/>
            <person name="Warren Y.A."/>
            <person name="Tyrrell K.L."/>
            <person name="Citron D.M."/>
            <person name="Goldstein E.J."/>
            <person name="Daigneault M."/>
            <person name="Allen-Vercoe E."/>
            <person name="Young S.K."/>
            <person name="Zeng Q."/>
            <person name="Gargeya S."/>
            <person name="Fitzgerald M."/>
            <person name="Haas B."/>
            <person name="Abouelleil A."/>
            <person name="Alvarado L."/>
            <person name="Arachchi H.M."/>
            <person name="Berlin A."/>
            <person name="Brown A."/>
            <person name="Chapman S.B."/>
            <person name="Chen Z."/>
            <person name="Dunbar C."/>
            <person name="Freedman E."/>
            <person name="Gearin G."/>
            <person name="Gellesch M."/>
            <person name="Goldberg J."/>
            <person name="Griggs A."/>
            <person name="Gujja S."/>
            <person name="Heilman E.R."/>
            <person name="Heiman D."/>
            <person name="Howarth C."/>
            <person name="Larson L."/>
            <person name="Lui A."/>
            <person name="MacDonald P.J."/>
            <person name="Mehta T."/>
            <person name="Montmayeur A."/>
            <person name="Murphy C."/>
            <person name="Neiman D."/>
            <person name="Pearson M."/>
            <person name="Priest M."/>
            <person name="Roberts A."/>
            <person name="Saif S."/>
            <person name="Shea T."/>
            <person name="Shenoy N."/>
            <person name="Sisk P."/>
            <person name="Stolte C."/>
            <person name="Sykes S."/>
            <person name="White J."/>
            <person name="Yandava C."/>
            <person name="Wortman J."/>
            <person name="Nusbaum C."/>
            <person name="Birren B."/>
        </authorList>
    </citation>
    <scope>NUCLEOTIDE SEQUENCE [LARGE SCALE GENOMIC DNA]</scope>
    <source>
        <strain evidence="3 4">WAL-19142</strain>
    </source>
</reference>
<dbReference type="GeneID" id="93162253"/>
<dbReference type="AlphaFoldDB" id="A0A0J9C1H1"/>
<gene>
    <name evidence="3" type="ORF">HMPREF9470_03214</name>
</gene>
<dbReference type="OrthoDB" id="9816340at2"/>
<dbReference type="PROSITE" id="PS50966">
    <property type="entry name" value="ZF_SWIM"/>
    <property type="match status" value="1"/>
</dbReference>
<dbReference type="EMBL" id="ADLK01000024">
    <property type="protein sequence ID" value="KMW18304.1"/>
    <property type="molecule type" value="Genomic_DNA"/>
</dbReference>
<dbReference type="Proteomes" id="UP000037392">
    <property type="component" value="Unassembled WGS sequence"/>
</dbReference>
<evidence type="ECO:0000256" key="1">
    <source>
        <dbReference type="PROSITE-ProRule" id="PRU00325"/>
    </source>
</evidence>
<proteinExistence type="predicted"/>
<keyword evidence="1" id="KW-0479">Metal-binding</keyword>
<keyword evidence="1" id="KW-0863">Zinc-finger</keyword>